<evidence type="ECO:0000256" key="7">
    <source>
        <dbReference type="ARBA" id="ARBA00022932"/>
    </source>
</evidence>
<dbReference type="Pfam" id="PF17657">
    <property type="entry name" value="DNA_pol3_finger"/>
    <property type="match status" value="1"/>
</dbReference>
<dbReference type="InterPro" id="IPR029460">
    <property type="entry name" value="DNAPol_HHH"/>
</dbReference>
<dbReference type="EMBL" id="CP165644">
    <property type="protein sequence ID" value="XDU67437.1"/>
    <property type="molecule type" value="Genomic_DNA"/>
</dbReference>
<keyword evidence="4 10" id="KW-0808">Transferase</keyword>
<dbReference type="SUPFAM" id="SSF160975">
    <property type="entry name" value="AF1531-like"/>
    <property type="match status" value="1"/>
</dbReference>
<dbReference type="GO" id="GO:0006260">
    <property type="term" value="P:DNA replication"/>
    <property type="evidence" value="ECO:0007669"/>
    <property type="project" value="UniProtKB-KW"/>
</dbReference>
<evidence type="ECO:0000256" key="1">
    <source>
        <dbReference type="ARBA" id="ARBA00004496"/>
    </source>
</evidence>
<dbReference type="KEGG" id="lrug:AB8B22_03190"/>
<dbReference type="GO" id="GO:0005737">
    <property type="term" value="C:cytoplasm"/>
    <property type="evidence" value="ECO:0007669"/>
    <property type="project" value="UniProtKB-SubCell"/>
</dbReference>
<evidence type="ECO:0000256" key="8">
    <source>
        <dbReference type="ARBA" id="ARBA00049244"/>
    </source>
</evidence>
<dbReference type="InterPro" id="IPR004365">
    <property type="entry name" value="NA-bd_OB_tRNA"/>
</dbReference>
<dbReference type="InterPro" id="IPR016195">
    <property type="entry name" value="Pol/histidinol_Pase-like"/>
</dbReference>
<dbReference type="InterPro" id="IPR041931">
    <property type="entry name" value="DNA_pol3_alpha_thumb_dom"/>
</dbReference>
<evidence type="ECO:0000256" key="4">
    <source>
        <dbReference type="ARBA" id="ARBA00022679"/>
    </source>
</evidence>
<feature type="domain" description="Polymerase/histidinol phosphatase N-terminal" evidence="9">
    <location>
        <begin position="6"/>
        <end position="72"/>
    </location>
</feature>
<dbReference type="Pfam" id="PF01336">
    <property type="entry name" value="tRNA_anti-codon"/>
    <property type="match status" value="1"/>
</dbReference>
<comment type="catalytic activity">
    <reaction evidence="8">
        <text>DNA(n) + a 2'-deoxyribonucleoside 5'-triphosphate = DNA(n+1) + diphosphate</text>
        <dbReference type="Rhea" id="RHEA:22508"/>
        <dbReference type="Rhea" id="RHEA-COMP:17339"/>
        <dbReference type="Rhea" id="RHEA-COMP:17340"/>
        <dbReference type="ChEBI" id="CHEBI:33019"/>
        <dbReference type="ChEBI" id="CHEBI:61560"/>
        <dbReference type="ChEBI" id="CHEBI:173112"/>
        <dbReference type="EC" id="2.7.7.7"/>
    </reaction>
</comment>
<dbReference type="SMART" id="SM00481">
    <property type="entry name" value="POLIIIAc"/>
    <property type="match status" value="1"/>
</dbReference>
<evidence type="ECO:0000256" key="3">
    <source>
        <dbReference type="ARBA" id="ARBA00019114"/>
    </source>
</evidence>
<dbReference type="RefSeq" id="WP_369711636.1">
    <property type="nucleotide sequence ID" value="NZ_CP165644.1"/>
</dbReference>
<dbReference type="Gene3D" id="2.40.50.140">
    <property type="entry name" value="Nucleic acid-binding proteins"/>
    <property type="match status" value="1"/>
</dbReference>
<proteinExistence type="predicted"/>
<dbReference type="CDD" id="cd04485">
    <property type="entry name" value="DnaE_OBF"/>
    <property type="match status" value="1"/>
</dbReference>
<dbReference type="EC" id="2.7.7.7" evidence="2"/>
<dbReference type="InterPro" id="IPR004013">
    <property type="entry name" value="PHP_dom"/>
</dbReference>
<evidence type="ECO:0000259" key="9">
    <source>
        <dbReference type="SMART" id="SM00481"/>
    </source>
</evidence>
<dbReference type="Pfam" id="PF14579">
    <property type="entry name" value="HHH_6"/>
    <property type="match status" value="1"/>
</dbReference>
<dbReference type="NCBIfam" id="TIGR00594">
    <property type="entry name" value="polc"/>
    <property type="match status" value="1"/>
</dbReference>
<dbReference type="Pfam" id="PF02811">
    <property type="entry name" value="PHP"/>
    <property type="match status" value="1"/>
</dbReference>
<evidence type="ECO:0000256" key="5">
    <source>
        <dbReference type="ARBA" id="ARBA00022695"/>
    </source>
</evidence>
<dbReference type="SUPFAM" id="SSF89550">
    <property type="entry name" value="PHP domain-like"/>
    <property type="match status" value="1"/>
</dbReference>
<dbReference type="NCBIfam" id="NF004226">
    <property type="entry name" value="PRK05673.1"/>
    <property type="match status" value="1"/>
</dbReference>
<dbReference type="Pfam" id="PF07733">
    <property type="entry name" value="DNA_pol3_alpha"/>
    <property type="match status" value="1"/>
</dbReference>
<dbReference type="InterPro" id="IPR003141">
    <property type="entry name" value="Pol/His_phosphatase_N"/>
</dbReference>
<dbReference type="PANTHER" id="PTHR32294">
    <property type="entry name" value="DNA POLYMERASE III SUBUNIT ALPHA"/>
    <property type="match status" value="1"/>
</dbReference>
<dbReference type="PANTHER" id="PTHR32294:SF0">
    <property type="entry name" value="DNA POLYMERASE III SUBUNIT ALPHA"/>
    <property type="match status" value="1"/>
</dbReference>
<gene>
    <name evidence="10" type="primary">dnaE</name>
    <name evidence="10" type="ORF">AB8B22_03190</name>
</gene>
<dbReference type="InterPro" id="IPR040982">
    <property type="entry name" value="DNA_pol3_finger"/>
</dbReference>
<dbReference type="AlphaFoldDB" id="A0AB39VJU9"/>
<evidence type="ECO:0000256" key="6">
    <source>
        <dbReference type="ARBA" id="ARBA00022705"/>
    </source>
</evidence>
<dbReference type="GO" id="GO:0003676">
    <property type="term" value="F:nucleic acid binding"/>
    <property type="evidence" value="ECO:0007669"/>
    <property type="project" value="InterPro"/>
</dbReference>
<sequence>MESKFVHLKLHTEYSLLEGVGKIDEYVKKASELGMTSLAITDVNMFGAIEFFKKCKNAKIEPIIGLEIFLDGMENFGEYSLTLLAKNKNGYKNLCKLSSISFEKFSRKRNKVKYEDLKKYSQDLYILSSGLNGEITNCILEQKNEIARKIMRKFSFDFGENFFLEIPASKKLEKVKKLLIETVKRENISNFVVTNDIYYLNEEDKILQKIVELIKDGEKSDSEKIVNSEEIKNNDFYFKNYIEMKNSFKNETEIFEKAIKNIQKIVQNCEVDFEFHKFRFPRYELPKNISEKGFLRKLVYNGIVKRYSTVTFEVENEEDIKEVIKKFSSDKFKNEKSLDGKSIIKRAEYELKIIDEMGYNGYFIIVWDFIKFSRENGIYVGPGRGSAAGSIVSYALNITDIDPLEYNLIFERFLNPERISMPDIDIDFDQEQREQVIDYVYKKYGSEHVAHIITFGTLKARLVIRDVGRVLNVKISKVDKIAKMIPFSMDLSEAKENVAELKMMYETDRETREIIDYSLKLEGQVRHTSIHAAGIVISKDVLTDEIPTYSDGKTKVVATQYQMKELEELGILKMDFLGLKNLTILRKTVENVEESKKYNEIFFEKSKNKVFLDKIPLDDKKTYELLSNADTMGVFQCESVGIRSLMKKMKIESFSDIVAVLALYRPLGSGMVDDFISQKNSKNEIKYIDGSLKDILAESYGMILYQEQVMKILSELAGYTLGEADEVRRAISKKNLELIQKNREKFVKNTLKKGVLQSENPQKKANEIYDLIEKFGGYGFNKSHSAAYSLIVYWTAFFKANYPLEFFAAIMSVEVSNLDRFQIFVNEAKKKDIDLFLPDVNICNKDFEVVKEKTRRKENEKYGSIRFGFCGIKGIGEKLLQSLSEEAKNRNFSSYEDFAQRMKDNEMTAKQLEILIFSGALDKFGKSRSKMLDLIENLELLDEETQVSKIFQESLEDKNKKNSDLKNLKDVKTKSKKILQTELLENEKKYLGIYVSKHPLDLKKVLIDMVFHNRIKNISKKKLKNVRIIGMIKHLSVFNTKKGEKMAKFELEDFDGNIEIICFPNKYVNFENEIKENEIVILEGNVNFENEKYNIFLENICKLENLEKRKDLKLFIKIDEDTIKKSQEIKKLILKYRGKNKFIQVLEKGGKSEFKTSKYTINLSLNFLRRLVKLTGFEKIKIR</sequence>
<dbReference type="Gene3D" id="1.10.150.870">
    <property type="match status" value="1"/>
</dbReference>
<evidence type="ECO:0000256" key="2">
    <source>
        <dbReference type="ARBA" id="ARBA00012417"/>
    </source>
</evidence>
<keyword evidence="7" id="KW-0239">DNA-directed DNA polymerase</keyword>
<keyword evidence="6" id="KW-0235">DNA replication</keyword>
<protein>
    <recommendedName>
        <fullName evidence="3">DNA polymerase III subunit alpha</fullName>
        <ecNumber evidence="2">2.7.7.7</ecNumber>
    </recommendedName>
</protein>
<dbReference type="Gene3D" id="3.20.20.140">
    <property type="entry name" value="Metal-dependent hydrolases"/>
    <property type="match status" value="1"/>
</dbReference>
<reference evidence="10" key="1">
    <citation type="submission" date="2024-07" db="EMBL/GenBank/DDBJ databases">
        <authorList>
            <person name="Li X.-J."/>
            <person name="Wang X."/>
        </authorList>
    </citation>
    <scope>NUCLEOTIDE SEQUENCE</scope>
    <source>
        <strain evidence="10">HSP-334</strain>
    </source>
</reference>
<dbReference type="InterPro" id="IPR004805">
    <property type="entry name" value="DnaE2/DnaE/PolC"/>
</dbReference>
<keyword evidence="5 10" id="KW-0548">Nucleotidyltransferase</keyword>
<dbReference type="GO" id="GO:0008408">
    <property type="term" value="F:3'-5' exonuclease activity"/>
    <property type="evidence" value="ECO:0007669"/>
    <property type="project" value="InterPro"/>
</dbReference>
<dbReference type="GO" id="GO:0003887">
    <property type="term" value="F:DNA-directed DNA polymerase activity"/>
    <property type="evidence" value="ECO:0007669"/>
    <property type="project" value="UniProtKB-KW"/>
</dbReference>
<name>A0AB39VJU9_9FUSO</name>
<dbReference type="InterPro" id="IPR012340">
    <property type="entry name" value="NA-bd_OB-fold"/>
</dbReference>
<organism evidence="10">
    <name type="scientific">Leptotrichia rugosa</name>
    <dbReference type="NCBI Taxonomy" id="3239302"/>
    <lineage>
        <taxon>Bacteria</taxon>
        <taxon>Fusobacteriati</taxon>
        <taxon>Fusobacteriota</taxon>
        <taxon>Fusobacteriia</taxon>
        <taxon>Fusobacteriales</taxon>
        <taxon>Leptotrichiaceae</taxon>
        <taxon>Leptotrichia</taxon>
    </lineage>
</organism>
<dbReference type="InterPro" id="IPR011708">
    <property type="entry name" value="DNA_pol3_alpha_NTPase_dom"/>
</dbReference>
<accession>A0AB39VJU9</accession>
<comment type="subcellular location">
    <subcellularLocation>
        <location evidence="1">Cytoplasm</location>
    </subcellularLocation>
</comment>
<evidence type="ECO:0000313" key="10">
    <source>
        <dbReference type="EMBL" id="XDU67437.1"/>
    </source>
</evidence>
<dbReference type="SUPFAM" id="SSF50249">
    <property type="entry name" value="Nucleic acid-binding proteins"/>
    <property type="match status" value="1"/>
</dbReference>
<dbReference type="Gene3D" id="1.10.10.1600">
    <property type="entry name" value="Bacterial DNA polymerase III alpha subunit, thumb domain"/>
    <property type="match status" value="1"/>
</dbReference>